<sequence length="94" mass="10531">MQEMKALFSMCRWRRRVLCCRVCASPATKAYGWYALCAFTVPYHQAPARLVVGQAGLRKRSKKQKGLRTGCGAETPQAQNHEGAVEEVRLLFSA</sequence>
<dbReference type="AlphaFoldDB" id="A0A016T921"/>
<keyword evidence="2" id="KW-1185">Reference proteome</keyword>
<evidence type="ECO:0000313" key="2">
    <source>
        <dbReference type="Proteomes" id="UP000024635"/>
    </source>
</evidence>
<name>A0A016T921_9BILA</name>
<dbReference type="EMBL" id="JARK01001460">
    <property type="protein sequence ID" value="EYB99200.1"/>
    <property type="molecule type" value="Genomic_DNA"/>
</dbReference>
<evidence type="ECO:0000313" key="1">
    <source>
        <dbReference type="EMBL" id="EYB99200.1"/>
    </source>
</evidence>
<comment type="caution">
    <text evidence="1">The sequence shown here is derived from an EMBL/GenBank/DDBJ whole genome shotgun (WGS) entry which is preliminary data.</text>
</comment>
<accession>A0A016T921</accession>
<gene>
    <name evidence="1" type="primary">Acey_s0124.g1216</name>
    <name evidence="1" type="ORF">Y032_0124g1216</name>
</gene>
<proteinExistence type="predicted"/>
<reference evidence="2" key="1">
    <citation type="journal article" date="2015" name="Nat. Genet.">
        <title>The genome and transcriptome of the zoonotic hookworm Ancylostoma ceylanicum identify infection-specific gene families.</title>
        <authorList>
            <person name="Schwarz E.M."/>
            <person name="Hu Y."/>
            <person name="Antoshechkin I."/>
            <person name="Miller M.M."/>
            <person name="Sternberg P.W."/>
            <person name="Aroian R.V."/>
        </authorList>
    </citation>
    <scope>NUCLEOTIDE SEQUENCE</scope>
    <source>
        <strain evidence="2">HY135</strain>
    </source>
</reference>
<organism evidence="1 2">
    <name type="scientific">Ancylostoma ceylanicum</name>
    <dbReference type="NCBI Taxonomy" id="53326"/>
    <lineage>
        <taxon>Eukaryota</taxon>
        <taxon>Metazoa</taxon>
        <taxon>Ecdysozoa</taxon>
        <taxon>Nematoda</taxon>
        <taxon>Chromadorea</taxon>
        <taxon>Rhabditida</taxon>
        <taxon>Rhabditina</taxon>
        <taxon>Rhabditomorpha</taxon>
        <taxon>Strongyloidea</taxon>
        <taxon>Ancylostomatidae</taxon>
        <taxon>Ancylostomatinae</taxon>
        <taxon>Ancylostoma</taxon>
    </lineage>
</organism>
<dbReference type="Proteomes" id="UP000024635">
    <property type="component" value="Unassembled WGS sequence"/>
</dbReference>
<protein>
    <submittedName>
        <fullName evidence="1">Uncharacterized protein</fullName>
    </submittedName>
</protein>